<sequence>MKHKIAQVFMALWCMPIAITAFNLDTFTIEEKCIGLVSGFSMLGLSLLWLKK</sequence>
<keyword evidence="1" id="KW-0812">Transmembrane</keyword>
<dbReference type="Proteomes" id="UP000223034">
    <property type="component" value="Segment"/>
</dbReference>
<evidence type="ECO:0000313" key="2">
    <source>
        <dbReference type="EMBL" id="ARB06899.1"/>
    </source>
</evidence>
<dbReference type="EMBL" id="KY677846">
    <property type="protein sequence ID" value="ARB06899.1"/>
    <property type="molecule type" value="Genomic_DNA"/>
</dbReference>
<reference evidence="2 3" key="1">
    <citation type="submission" date="2017-02" db="EMBL/GenBank/DDBJ databases">
        <title>Complete genome sequence of new bacteriophage phiLLS.</title>
        <authorList>
            <person name="Rubi-Rangel L."/>
            <person name="Amarillas L."/>
            <person name="Carrillo H."/>
            <person name="Leon-Felix J."/>
        </authorList>
    </citation>
    <scope>NUCLEOTIDE SEQUENCE [LARGE SCALE GENOMIC DNA]</scope>
</reference>
<protein>
    <submittedName>
        <fullName evidence="2">Uncharacterized protein</fullName>
    </submittedName>
</protein>
<feature type="transmembrane region" description="Helical" evidence="1">
    <location>
        <begin position="34"/>
        <end position="50"/>
    </location>
</feature>
<evidence type="ECO:0000313" key="3">
    <source>
        <dbReference type="Proteomes" id="UP000223034"/>
    </source>
</evidence>
<feature type="transmembrane region" description="Helical" evidence="1">
    <location>
        <begin position="5"/>
        <end position="22"/>
    </location>
</feature>
<proteinExistence type="predicted"/>
<accession>A0A1V0DZK9</accession>
<evidence type="ECO:0000256" key="1">
    <source>
        <dbReference type="SAM" id="Phobius"/>
    </source>
</evidence>
<keyword evidence="3" id="KW-1185">Reference proteome</keyword>
<keyword evidence="1" id="KW-0472">Membrane</keyword>
<organism evidence="2 3">
    <name type="scientific">Escherichia phage phiLLS</name>
    <dbReference type="NCBI Taxonomy" id="1965465"/>
    <lineage>
        <taxon>Viruses</taxon>
        <taxon>Duplodnaviria</taxon>
        <taxon>Heunggongvirae</taxon>
        <taxon>Uroviricota</taxon>
        <taxon>Caudoviricetes</taxon>
        <taxon>Demerecviridae</taxon>
        <taxon>Markadamsvirinae</taxon>
        <taxon>Tequintavirus</taxon>
        <taxon>Tequintavirus LLS</taxon>
    </lineage>
</organism>
<gene>
    <name evidence="2" type="ORF">lls_71</name>
</gene>
<name>A0A1V0DZK9_9CAUD</name>
<keyword evidence="1" id="KW-1133">Transmembrane helix</keyword>